<dbReference type="EMBL" id="BMJQ01000011">
    <property type="protein sequence ID" value="GGF32139.1"/>
    <property type="molecule type" value="Genomic_DNA"/>
</dbReference>
<dbReference type="InterPro" id="IPR018060">
    <property type="entry name" value="HTH_AraC"/>
</dbReference>
<evidence type="ECO:0000256" key="1">
    <source>
        <dbReference type="ARBA" id="ARBA00023015"/>
    </source>
</evidence>
<evidence type="ECO:0000259" key="4">
    <source>
        <dbReference type="PROSITE" id="PS01124"/>
    </source>
</evidence>
<dbReference type="RefSeq" id="WP_189049563.1">
    <property type="nucleotide sequence ID" value="NZ_BMJQ01000011.1"/>
</dbReference>
<dbReference type="Gene3D" id="1.10.10.60">
    <property type="entry name" value="Homeodomain-like"/>
    <property type="match status" value="2"/>
</dbReference>
<keyword evidence="1" id="KW-0805">Transcription regulation</keyword>
<reference evidence="5" key="2">
    <citation type="submission" date="2020-09" db="EMBL/GenBank/DDBJ databases">
        <authorList>
            <person name="Sun Q."/>
            <person name="Zhou Y."/>
        </authorList>
    </citation>
    <scope>NUCLEOTIDE SEQUENCE</scope>
    <source>
        <strain evidence="5">CGMCC 1.15725</strain>
    </source>
</reference>
<dbReference type="SMART" id="SM00342">
    <property type="entry name" value="HTH_ARAC"/>
    <property type="match status" value="1"/>
</dbReference>
<dbReference type="Pfam" id="PF12833">
    <property type="entry name" value="HTH_18"/>
    <property type="match status" value="1"/>
</dbReference>
<dbReference type="PANTHER" id="PTHR46796:SF14">
    <property type="entry name" value="TRANSCRIPTIONAL REGULATORY PROTEIN"/>
    <property type="match status" value="1"/>
</dbReference>
<dbReference type="GO" id="GO:0003700">
    <property type="term" value="F:DNA-binding transcription factor activity"/>
    <property type="evidence" value="ECO:0007669"/>
    <property type="project" value="InterPro"/>
</dbReference>
<organism evidence="5 6">
    <name type="scientific">Aliidongia dinghuensis</name>
    <dbReference type="NCBI Taxonomy" id="1867774"/>
    <lineage>
        <taxon>Bacteria</taxon>
        <taxon>Pseudomonadati</taxon>
        <taxon>Pseudomonadota</taxon>
        <taxon>Alphaproteobacteria</taxon>
        <taxon>Rhodospirillales</taxon>
        <taxon>Dongiaceae</taxon>
        <taxon>Aliidongia</taxon>
    </lineage>
</organism>
<dbReference type="PANTHER" id="PTHR46796">
    <property type="entry name" value="HTH-TYPE TRANSCRIPTIONAL ACTIVATOR RHAS-RELATED"/>
    <property type="match status" value="1"/>
</dbReference>
<evidence type="ECO:0000313" key="5">
    <source>
        <dbReference type="EMBL" id="GGF32139.1"/>
    </source>
</evidence>
<keyword evidence="2" id="KW-0238">DNA-binding</keyword>
<dbReference type="InterPro" id="IPR018062">
    <property type="entry name" value="HTH_AraC-typ_CS"/>
</dbReference>
<dbReference type="AlphaFoldDB" id="A0A8J2YWH3"/>
<dbReference type="Proteomes" id="UP000646365">
    <property type="component" value="Unassembled WGS sequence"/>
</dbReference>
<evidence type="ECO:0000256" key="3">
    <source>
        <dbReference type="ARBA" id="ARBA00023163"/>
    </source>
</evidence>
<accession>A0A8J2YWH3</accession>
<protein>
    <submittedName>
        <fullName evidence="5">Transcriptional regulator</fullName>
    </submittedName>
</protein>
<dbReference type="InterPro" id="IPR020449">
    <property type="entry name" value="Tscrpt_reg_AraC-type_HTH"/>
</dbReference>
<evidence type="ECO:0000313" key="6">
    <source>
        <dbReference type="Proteomes" id="UP000646365"/>
    </source>
</evidence>
<sequence>MPGVDVHRKSLAEQLRLEDAPAIVARVLRKGEIGVIEVRNDNPEFAQSGSLPFEDAYVVALMLRDYPIHRYWEDGRAAPPGSFQAGQIGICDLKRDPKFLMDKPFHALNFHLSRAVFDAIADDMHAPRIGELDYKPGVSIEDKIIRDLGTMLLGSFSHPERVSPMFLEHITLAAAAHVAHTYGGMRPAAPRAKGGLAPWQLRRSTELLATHLDGSVALKSAADACGLSISHFTRAFRASTGLPPYQWLMHRRIEAAKDHLLQRRRSLSEIALAAGFADQSHFTNAFTRIVGISPGAWQRTVQE</sequence>
<reference evidence="5" key="1">
    <citation type="journal article" date="2014" name="Int. J. Syst. Evol. Microbiol.">
        <title>Complete genome sequence of Corynebacterium casei LMG S-19264T (=DSM 44701T), isolated from a smear-ripened cheese.</title>
        <authorList>
            <consortium name="US DOE Joint Genome Institute (JGI-PGF)"/>
            <person name="Walter F."/>
            <person name="Albersmeier A."/>
            <person name="Kalinowski J."/>
            <person name="Ruckert C."/>
        </authorList>
    </citation>
    <scope>NUCLEOTIDE SEQUENCE</scope>
    <source>
        <strain evidence="5">CGMCC 1.15725</strain>
    </source>
</reference>
<dbReference type="PROSITE" id="PS00041">
    <property type="entry name" value="HTH_ARAC_FAMILY_1"/>
    <property type="match status" value="1"/>
</dbReference>
<feature type="domain" description="HTH araC/xylS-type" evidence="4">
    <location>
        <begin position="202"/>
        <end position="300"/>
    </location>
</feature>
<dbReference type="InterPro" id="IPR050204">
    <property type="entry name" value="AraC_XylS_family_regulators"/>
</dbReference>
<dbReference type="SUPFAM" id="SSF46689">
    <property type="entry name" value="Homeodomain-like"/>
    <property type="match status" value="2"/>
</dbReference>
<keyword evidence="6" id="KW-1185">Reference proteome</keyword>
<dbReference type="PROSITE" id="PS01124">
    <property type="entry name" value="HTH_ARAC_FAMILY_2"/>
    <property type="match status" value="1"/>
</dbReference>
<proteinExistence type="predicted"/>
<dbReference type="PRINTS" id="PR00032">
    <property type="entry name" value="HTHARAC"/>
</dbReference>
<keyword evidence="3" id="KW-0804">Transcription</keyword>
<gene>
    <name evidence="5" type="ORF">GCM10011611_42850</name>
</gene>
<dbReference type="GO" id="GO:0043565">
    <property type="term" value="F:sequence-specific DNA binding"/>
    <property type="evidence" value="ECO:0007669"/>
    <property type="project" value="InterPro"/>
</dbReference>
<evidence type="ECO:0000256" key="2">
    <source>
        <dbReference type="ARBA" id="ARBA00023125"/>
    </source>
</evidence>
<comment type="caution">
    <text evidence="5">The sequence shown here is derived from an EMBL/GenBank/DDBJ whole genome shotgun (WGS) entry which is preliminary data.</text>
</comment>
<name>A0A8J2YWH3_9PROT</name>
<dbReference type="InterPro" id="IPR009057">
    <property type="entry name" value="Homeodomain-like_sf"/>
</dbReference>